<feature type="chain" id="PRO_5004550844" evidence="2">
    <location>
        <begin position="26"/>
        <end position="255"/>
    </location>
</feature>
<evidence type="ECO:0000256" key="2">
    <source>
        <dbReference type="SAM" id="SignalP"/>
    </source>
</evidence>
<protein>
    <submittedName>
        <fullName evidence="3">Uncharacterized protein</fullName>
    </submittedName>
</protein>
<organism evidence="3 4">
    <name type="scientific">Fomitopsis schrenkii</name>
    <name type="common">Brown rot fungus</name>
    <dbReference type="NCBI Taxonomy" id="2126942"/>
    <lineage>
        <taxon>Eukaryota</taxon>
        <taxon>Fungi</taxon>
        <taxon>Dikarya</taxon>
        <taxon>Basidiomycota</taxon>
        <taxon>Agaricomycotina</taxon>
        <taxon>Agaricomycetes</taxon>
        <taxon>Polyporales</taxon>
        <taxon>Fomitopsis</taxon>
    </lineage>
</organism>
<name>S8EUV7_FOMSC</name>
<accession>S8EUV7</accession>
<gene>
    <name evidence="3" type="ORF">FOMPIDRAFT_82362</name>
</gene>
<dbReference type="HOGENOM" id="CLU_1090031_0_0_1"/>
<dbReference type="AlphaFoldDB" id="S8EUV7"/>
<evidence type="ECO:0000313" key="3">
    <source>
        <dbReference type="EMBL" id="EPS93455.1"/>
    </source>
</evidence>
<keyword evidence="1" id="KW-0812">Transmembrane</keyword>
<keyword evidence="2" id="KW-0732">Signal</keyword>
<proteinExistence type="predicted"/>
<keyword evidence="1" id="KW-0472">Membrane</keyword>
<dbReference type="EMBL" id="KE504274">
    <property type="protein sequence ID" value="EPS93455.1"/>
    <property type="molecule type" value="Genomic_DNA"/>
</dbReference>
<feature type="transmembrane region" description="Helical" evidence="1">
    <location>
        <begin position="200"/>
        <end position="217"/>
    </location>
</feature>
<keyword evidence="1" id="KW-1133">Transmembrane helix</keyword>
<dbReference type="InParanoid" id="S8EUV7"/>
<evidence type="ECO:0000313" key="4">
    <source>
        <dbReference type="Proteomes" id="UP000015241"/>
    </source>
</evidence>
<feature type="transmembrane region" description="Helical" evidence="1">
    <location>
        <begin position="161"/>
        <end position="179"/>
    </location>
</feature>
<reference evidence="3 4" key="1">
    <citation type="journal article" date="2012" name="Science">
        <title>The Paleozoic origin of enzymatic lignin decomposition reconstructed from 31 fungal genomes.</title>
        <authorList>
            <person name="Floudas D."/>
            <person name="Binder M."/>
            <person name="Riley R."/>
            <person name="Barry K."/>
            <person name="Blanchette R.A."/>
            <person name="Henrissat B."/>
            <person name="Martinez A.T."/>
            <person name="Otillar R."/>
            <person name="Spatafora J.W."/>
            <person name="Yadav J.S."/>
            <person name="Aerts A."/>
            <person name="Benoit I."/>
            <person name="Boyd A."/>
            <person name="Carlson A."/>
            <person name="Copeland A."/>
            <person name="Coutinho P.M."/>
            <person name="de Vries R.P."/>
            <person name="Ferreira P."/>
            <person name="Findley K."/>
            <person name="Foster B."/>
            <person name="Gaskell J."/>
            <person name="Glotzer D."/>
            <person name="Gorecki P."/>
            <person name="Heitman J."/>
            <person name="Hesse C."/>
            <person name="Hori C."/>
            <person name="Igarashi K."/>
            <person name="Jurgens J.A."/>
            <person name="Kallen N."/>
            <person name="Kersten P."/>
            <person name="Kohler A."/>
            <person name="Kuees U."/>
            <person name="Kumar T.K.A."/>
            <person name="Kuo A."/>
            <person name="LaButti K."/>
            <person name="Larrondo L.F."/>
            <person name="Lindquist E."/>
            <person name="Ling A."/>
            <person name="Lombard V."/>
            <person name="Lucas S."/>
            <person name="Lundell T."/>
            <person name="Martin R."/>
            <person name="McLaughlin D.J."/>
            <person name="Morgenstern I."/>
            <person name="Morin E."/>
            <person name="Murat C."/>
            <person name="Nagy L.G."/>
            <person name="Nolan M."/>
            <person name="Ohm R.A."/>
            <person name="Patyshakuliyeva A."/>
            <person name="Rokas A."/>
            <person name="Ruiz-Duenas F.J."/>
            <person name="Sabat G."/>
            <person name="Salamov A."/>
            <person name="Samejima M."/>
            <person name="Schmutz J."/>
            <person name="Slot J.C."/>
            <person name="St John F."/>
            <person name="Stenlid J."/>
            <person name="Sun H."/>
            <person name="Sun S."/>
            <person name="Syed K."/>
            <person name="Tsang A."/>
            <person name="Wiebenga A."/>
            <person name="Young D."/>
            <person name="Pisabarro A."/>
            <person name="Eastwood D.C."/>
            <person name="Martin F."/>
            <person name="Cullen D."/>
            <person name="Grigoriev I.V."/>
            <person name="Hibbett D.S."/>
        </authorList>
    </citation>
    <scope>NUCLEOTIDE SEQUENCE</scope>
    <source>
        <strain evidence="4">FP-58527</strain>
    </source>
</reference>
<keyword evidence="4" id="KW-1185">Reference proteome</keyword>
<dbReference type="Proteomes" id="UP000015241">
    <property type="component" value="Unassembled WGS sequence"/>
</dbReference>
<dbReference type="OrthoDB" id="2815652at2759"/>
<evidence type="ECO:0000256" key="1">
    <source>
        <dbReference type="SAM" id="Phobius"/>
    </source>
</evidence>
<feature type="signal peptide" evidence="2">
    <location>
        <begin position="1"/>
        <end position="25"/>
    </location>
</feature>
<sequence>MLILPFIWQSLATLVTVRLVTVGNGLSVFVDIHKPLHATIGHGSTWFIPTVGEVYGLSTHIPGTDTRSPYKAFYTPLPRRCFYLGDLALLQVEYSESKYDGQLVASYEWFPTDLDDLSYPDKVEDEAEDSQPDEPLSIPLINCVRLTSTRLLGFDPAPTPMHFYANIGFMLSSVFLLLLRRRYLANKRRRRFYLQGSSVYLVYHFRVGPYVVALFFIKHRYTRRSRGAHGPVSSRKTTIRRELMIRLSKVVTAPR</sequence>